<dbReference type="RefSeq" id="WP_072699765.1">
    <property type="nucleotide sequence ID" value="NZ_JAFBBL010000001.1"/>
</dbReference>
<dbReference type="InterPro" id="IPR032710">
    <property type="entry name" value="NTF2-like_dom_sf"/>
</dbReference>
<dbReference type="EC" id="4.2.1.106" evidence="2"/>
<dbReference type="Pfam" id="PF13577">
    <property type="entry name" value="SnoaL_4"/>
    <property type="match status" value="1"/>
</dbReference>
<evidence type="ECO:0000313" key="3">
    <source>
        <dbReference type="Proteomes" id="UP000249091"/>
    </source>
</evidence>
<dbReference type="EMBL" id="LS483468">
    <property type="protein sequence ID" value="SQI30479.1"/>
    <property type="molecule type" value="Genomic_DNA"/>
</dbReference>
<dbReference type="GO" id="GO:0033988">
    <property type="term" value="F:bile-acid 7alpha-dehydratase activity"/>
    <property type="evidence" value="ECO:0007669"/>
    <property type="project" value="UniProtKB-EC"/>
</dbReference>
<name>A0A2X4TVW4_9NOCA</name>
<dbReference type="Gene3D" id="3.10.450.50">
    <property type="match status" value="1"/>
</dbReference>
<protein>
    <submittedName>
        <fullName evidence="2">Dehydratase</fullName>
        <ecNumber evidence="2">4.2.1.106</ecNumber>
    </submittedName>
</protein>
<evidence type="ECO:0000259" key="1">
    <source>
        <dbReference type="Pfam" id="PF13577"/>
    </source>
</evidence>
<keyword evidence="2" id="KW-0456">Lyase</keyword>
<dbReference type="Proteomes" id="UP000249091">
    <property type="component" value="Chromosome 1"/>
</dbReference>
<dbReference type="SUPFAM" id="SSF54427">
    <property type="entry name" value="NTF2-like"/>
    <property type="match status" value="1"/>
</dbReference>
<reference evidence="2 3" key="1">
    <citation type="submission" date="2018-06" db="EMBL/GenBank/DDBJ databases">
        <authorList>
            <consortium name="Pathogen Informatics"/>
            <person name="Doyle S."/>
        </authorList>
    </citation>
    <scope>NUCLEOTIDE SEQUENCE [LARGE SCALE GENOMIC DNA]</scope>
    <source>
        <strain evidence="2 3">NCTC10994</strain>
    </source>
</reference>
<feature type="domain" description="SnoaL-like" evidence="1">
    <location>
        <begin position="2"/>
        <end position="125"/>
    </location>
</feature>
<gene>
    <name evidence="2" type="primary">baiE_1</name>
    <name evidence="2" type="ORF">NCTC10994_01635</name>
</gene>
<dbReference type="KEGG" id="rcr:NCTC10994_01635"/>
<dbReference type="STRING" id="1219011.GCA_001895045_01762"/>
<dbReference type="InterPro" id="IPR037401">
    <property type="entry name" value="SnoaL-like"/>
</dbReference>
<accession>A0A2X4TVW4</accession>
<dbReference type="AlphaFoldDB" id="A0A2X4TVW4"/>
<sequence>MDLAAVAEVERLKYRYLRSLDTKSWIELSDTLMPDATAVYGEHLSFESRDAFLGFLENTLGNRMVTEHQCSHPEIEISADGTSATGVWLLADTIMVPEDGMVLRGSAHYFDRYVLGDDGKWRIAHTGYERNWETVTFLTDLPNFRLTTNRWAMLSNQPRAS</sequence>
<proteinExistence type="predicted"/>
<organism evidence="2 3">
    <name type="scientific">Rhodococcus coprophilus</name>
    <dbReference type="NCBI Taxonomy" id="38310"/>
    <lineage>
        <taxon>Bacteria</taxon>
        <taxon>Bacillati</taxon>
        <taxon>Actinomycetota</taxon>
        <taxon>Actinomycetes</taxon>
        <taxon>Mycobacteriales</taxon>
        <taxon>Nocardiaceae</taxon>
        <taxon>Rhodococcus</taxon>
    </lineage>
</organism>
<evidence type="ECO:0000313" key="2">
    <source>
        <dbReference type="EMBL" id="SQI30479.1"/>
    </source>
</evidence>
<keyword evidence="3" id="KW-1185">Reference proteome</keyword>